<comment type="caution">
    <text evidence="1">The sequence shown here is derived from an EMBL/GenBank/DDBJ whole genome shotgun (WGS) entry which is preliminary data.</text>
</comment>
<accession>A0A8J3W2B5</accession>
<evidence type="ECO:0000313" key="2">
    <source>
        <dbReference type="Proteomes" id="UP000610966"/>
    </source>
</evidence>
<protein>
    <submittedName>
        <fullName evidence="1">Uncharacterized protein</fullName>
    </submittedName>
</protein>
<sequence>MATDMLTILVIRGHSPIAPTLARTRQGIDAPQDTWVKSKSSFDHLNMAAESQRIISGKF</sequence>
<dbReference type="Proteomes" id="UP000610966">
    <property type="component" value="Unassembled WGS sequence"/>
</dbReference>
<organism evidence="1 2">
    <name type="scientific">Sphaerimonospora thailandensis</name>
    <dbReference type="NCBI Taxonomy" id="795644"/>
    <lineage>
        <taxon>Bacteria</taxon>
        <taxon>Bacillati</taxon>
        <taxon>Actinomycetota</taxon>
        <taxon>Actinomycetes</taxon>
        <taxon>Streptosporangiales</taxon>
        <taxon>Streptosporangiaceae</taxon>
        <taxon>Sphaerimonospora</taxon>
    </lineage>
</organism>
<reference evidence="1" key="1">
    <citation type="submission" date="2021-01" db="EMBL/GenBank/DDBJ databases">
        <title>Whole genome shotgun sequence of Sphaerimonospora thailandensis NBRC 107569.</title>
        <authorList>
            <person name="Komaki H."/>
            <person name="Tamura T."/>
        </authorList>
    </citation>
    <scope>NUCLEOTIDE SEQUENCE</scope>
    <source>
        <strain evidence="1">NBRC 107569</strain>
    </source>
</reference>
<gene>
    <name evidence="1" type="ORF">Mth01_53530</name>
</gene>
<evidence type="ECO:0000313" key="1">
    <source>
        <dbReference type="EMBL" id="GIH73100.1"/>
    </source>
</evidence>
<dbReference type="EMBL" id="BOOG01000072">
    <property type="protein sequence ID" value="GIH73100.1"/>
    <property type="molecule type" value="Genomic_DNA"/>
</dbReference>
<dbReference type="AlphaFoldDB" id="A0A8J3W2B5"/>
<name>A0A8J3W2B5_9ACTN</name>
<keyword evidence="2" id="KW-1185">Reference proteome</keyword>
<proteinExistence type="predicted"/>